<organism evidence="2 3">
    <name type="scientific">Halohasta litchfieldiae</name>
    <dbReference type="NCBI Taxonomy" id="1073996"/>
    <lineage>
        <taxon>Archaea</taxon>
        <taxon>Methanobacteriati</taxon>
        <taxon>Methanobacteriota</taxon>
        <taxon>Stenosarchaea group</taxon>
        <taxon>Halobacteria</taxon>
        <taxon>Halobacteriales</taxon>
        <taxon>Haloferacaceae</taxon>
        <taxon>Halohasta</taxon>
    </lineage>
</organism>
<dbReference type="GeneID" id="35001883"/>
<keyword evidence="1" id="KW-0472">Membrane</keyword>
<evidence type="ECO:0008006" key="4">
    <source>
        <dbReference type="Google" id="ProtNLM"/>
    </source>
</evidence>
<keyword evidence="3" id="KW-1185">Reference proteome</keyword>
<feature type="transmembrane region" description="Helical" evidence="1">
    <location>
        <begin position="51"/>
        <end position="74"/>
    </location>
</feature>
<accession>A0A2H4Q0H2</accession>
<dbReference type="RefSeq" id="WP_089671262.1">
    <property type="nucleotide sequence ID" value="NZ_CP024845.1"/>
</dbReference>
<evidence type="ECO:0000256" key="1">
    <source>
        <dbReference type="SAM" id="Phobius"/>
    </source>
</evidence>
<reference evidence="2 3" key="1">
    <citation type="submission" date="2016-10" db="EMBL/GenBank/DDBJ databases">
        <authorList>
            <person name="de Groot N.N."/>
        </authorList>
    </citation>
    <scope>NUCLEOTIDE SEQUENCE [LARGE SCALE GENOMIC DNA]</scope>
    <source>
        <strain evidence="2 3">DSM 22187</strain>
    </source>
</reference>
<keyword evidence="1" id="KW-1133">Transmembrane helix</keyword>
<feature type="transmembrane region" description="Helical" evidence="1">
    <location>
        <begin position="127"/>
        <end position="150"/>
    </location>
</feature>
<proteinExistence type="predicted"/>
<feature type="transmembrane region" description="Helical" evidence="1">
    <location>
        <begin position="6"/>
        <end position="31"/>
    </location>
</feature>
<evidence type="ECO:0000313" key="3">
    <source>
        <dbReference type="Proteomes" id="UP000198888"/>
    </source>
</evidence>
<accession>A0A1H6SBW8</accession>
<protein>
    <recommendedName>
        <fullName evidence="4">Copper resistance protein D</fullName>
    </recommendedName>
</protein>
<sequence>MEAIDSIMQVVHVLFAGLWTGSVLFVVGAVLPASTAGSISKQAMSTITTRLAWLTRISAVVFVTTGGHLAGTGYTAESLFATGRGQLVVAMLVLWLVLTALVEIGCKRLGGSAAADTVATGVESTRPIFLAAGAVALLLLVDAGLLAAGVSW</sequence>
<name>A0A1H6SBW8_9EURY</name>
<dbReference type="AlphaFoldDB" id="A0A1H6SBW8"/>
<dbReference type="KEGG" id="hae:halTADL_1069"/>
<dbReference type="EMBL" id="FNYR01000004">
    <property type="protein sequence ID" value="SEI63404.1"/>
    <property type="molecule type" value="Genomic_DNA"/>
</dbReference>
<dbReference type="Proteomes" id="UP000198888">
    <property type="component" value="Unassembled WGS sequence"/>
</dbReference>
<evidence type="ECO:0000313" key="2">
    <source>
        <dbReference type="EMBL" id="SEI63404.1"/>
    </source>
</evidence>
<feature type="transmembrane region" description="Helical" evidence="1">
    <location>
        <begin position="86"/>
        <end position="106"/>
    </location>
</feature>
<dbReference type="OrthoDB" id="340884at2157"/>
<keyword evidence="1" id="KW-0812">Transmembrane</keyword>
<gene>
    <name evidence="2" type="ORF">SAMN05444271_104129</name>
</gene>